<dbReference type="EMBL" id="GDID01004825">
    <property type="protein sequence ID" value="JAP91781.1"/>
    <property type="molecule type" value="Transcribed_RNA"/>
</dbReference>
<accession>A0A146K8B1</accession>
<proteinExistence type="predicted"/>
<organism evidence="1">
    <name type="scientific">Trepomonas sp. PC1</name>
    <dbReference type="NCBI Taxonomy" id="1076344"/>
    <lineage>
        <taxon>Eukaryota</taxon>
        <taxon>Metamonada</taxon>
        <taxon>Diplomonadida</taxon>
        <taxon>Hexamitidae</taxon>
        <taxon>Hexamitinae</taxon>
        <taxon>Trepomonas</taxon>
    </lineage>
</organism>
<gene>
    <name evidence="1" type="ORF">TPC1_16497</name>
</gene>
<reference evidence="1" key="1">
    <citation type="submission" date="2015-07" db="EMBL/GenBank/DDBJ databases">
        <title>Adaptation to a free-living lifestyle via gene acquisitions in the diplomonad Trepomonas sp. PC1.</title>
        <authorList>
            <person name="Xu F."/>
            <person name="Jerlstrom-Hultqvist J."/>
            <person name="Kolisko M."/>
            <person name="Simpson A.G.B."/>
            <person name="Roger A.J."/>
            <person name="Svard S.G."/>
            <person name="Andersson J.O."/>
        </authorList>
    </citation>
    <scope>NUCLEOTIDE SEQUENCE</scope>
    <source>
        <strain evidence="1">PC1</strain>
    </source>
</reference>
<feature type="non-terminal residue" evidence="1">
    <location>
        <position position="1"/>
    </location>
</feature>
<evidence type="ECO:0000313" key="1">
    <source>
        <dbReference type="EMBL" id="JAP91781.1"/>
    </source>
</evidence>
<protein>
    <submittedName>
        <fullName evidence="1">Uncharacterized protein</fullName>
    </submittedName>
</protein>
<dbReference type="AlphaFoldDB" id="A0A146K8B1"/>
<sequence>NILLNRLNKITQLAKSNELNQEQIDKILVEENNQQHKVQQKQERITLNPLSELMETMNYYESILNQGQFHIPPTIDDVSVRYSLDLQYQILNKNSLKPLYLGKISPVKLKYKPKQDVYFYLITQIFQQNQWSVSRLRAQEKLFSLVDPFQQFVKRDVILPPIDINPQLIALYVLINMPNQLPQQCIPFFCGPHVSMMVEALFWVAQCEILKQRGVELTKQVQAVQAAKAERQRRDSDESGYQTVTSNAIEVAELRSSKVAVYLDTDDPEVYYKNVLAVIFSDIIKFQILSHSELKFLINDFLPYFLSQCVIIAFQRIYPGVKFIQQNTWFDQLVYYVSGVPQYPDFIQQIQSFWFSGMTWNLQEILKFIPSGSNLMGDPLGVYENLLNGIYPVQTLQCEQTECVINEIDFNLDLKNEQKKPRQISVFDAMKRETRNIGKNQIVKAPTKIVKAEEAQKTHQTQKEAENVQLLVQHNGIYILDNVVEPTRKYTTSVEKKVNREIVKNTQQNMMIDNQKMIIRVKNKKYADEETEVIDVIKHNKNEIKITNNDLVLQINDQNYNKIISQAIGEARYQKEAAKKTTREEKLKKPETPPYADRIDQKVRMPFIVQDVGQSPLVSRYLQITGQRQYQPQPRDMISGTDFKQQKESRFISRQTFPKSQSPSSKFINKIERTRTDDFTSHHPSPSYSPNNYLQKCKQKLKILDKQTTKQRQIVEEMRELEVQKALFLDDTLTGRQARAALLAKSLCEKVQTNEAENQIAVVTAKNHLKAKLDDADQLKQIAEIHLKRK</sequence>
<name>A0A146K8B1_9EUKA</name>